<dbReference type="Proteomes" id="UP001595872">
    <property type="component" value="Unassembled WGS sequence"/>
</dbReference>
<reference evidence="3" key="1">
    <citation type="journal article" date="2019" name="Int. J. Syst. Evol. Microbiol.">
        <title>The Global Catalogue of Microorganisms (GCM) 10K type strain sequencing project: providing services to taxonomists for standard genome sequencing and annotation.</title>
        <authorList>
            <consortium name="The Broad Institute Genomics Platform"/>
            <consortium name="The Broad Institute Genome Sequencing Center for Infectious Disease"/>
            <person name="Wu L."/>
            <person name="Ma J."/>
        </authorList>
    </citation>
    <scope>NUCLEOTIDE SEQUENCE [LARGE SCALE GENOMIC DNA]</scope>
    <source>
        <strain evidence="3">KLKA75</strain>
    </source>
</reference>
<dbReference type="Pfam" id="PF21959">
    <property type="entry name" value="DUF6923"/>
    <property type="match status" value="1"/>
</dbReference>
<dbReference type="SUPFAM" id="SSF51004">
    <property type="entry name" value="C-terminal (heme d1) domain of cytochrome cd1-nitrite reductase"/>
    <property type="match status" value="1"/>
</dbReference>
<evidence type="ECO:0000313" key="2">
    <source>
        <dbReference type="EMBL" id="MFC4912531.1"/>
    </source>
</evidence>
<dbReference type="InterPro" id="IPR011048">
    <property type="entry name" value="Haem_d1_sf"/>
</dbReference>
<organism evidence="2 3">
    <name type="scientific">Actinomadura gamaensis</name>
    <dbReference type="NCBI Taxonomy" id="1763541"/>
    <lineage>
        <taxon>Bacteria</taxon>
        <taxon>Bacillati</taxon>
        <taxon>Actinomycetota</taxon>
        <taxon>Actinomycetes</taxon>
        <taxon>Streptosporangiales</taxon>
        <taxon>Thermomonosporaceae</taxon>
        <taxon>Actinomadura</taxon>
    </lineage>
</organism>
<keyword evidence="3" id="KW-1185">Reference proteome</keyword>
<dbReference type="RefSeq" id="WP_378262529.1">
    <property type="nucleotide sequence ID" value="NZ_JBHSIT010000012.1"/>
</dbReference>
<dbReference type="Gene3D" id="2.130.10.10">
    <property type="entry name" value="YVTN repeat-like/Quinoprotein amine dehydrogenase"/>
    <property type="match status" value="1"/>
</dbReference>
<dbReference type="InterPro" id="IPR015943">
    <property type="entry name" value="WD40/YVTN_repeat-like_dom_sf"/>
</dbReference>
<sequence>MDVLDGSVQPIAPAPGLDALGYDSRDGLLYGVASSAVDGTAPTVQAIDPRDGTVLATAPLPQDTYTAGAVSADGLFYVRGRRTIRVVDVTDPKMRMRVVRTFAVRRALLLDDFAVRPKDGLIYGVDDARHVLVRIDPRTERVTRLGRLGVGPLGVGSLGVGRVSAAFFDAAGTFRIAGDRMVSVDVAKLKARARVDARRVAVLSAHPPALVDGAGCLAAVPRVIDDLPSPQVAPSVERLASSR</sequence>
<evidence type="ECO:0000259" key="1">
    <source>
        <dbReference type="Pfam" id="PF21959"/>
    </source>
</evidence>
<accession>A0ABV9UBA7</accession>
<feature type="domain" description="DUF6923" evidence="1">
    <location>
        <begin position="18"/>
        <end position="191"/>
    </location>
</feature>
<protein>
    <submittedName>
        <fullName evidence="2">DUF6923 family protein</fullName>
    </submittedName>
</protein>
<dbReference type="InterPro" id="IPR054215">
    <property type="entry name" value="DUF6923"/>
</dbReference>
<comment type="caution">
    <text evidence="2">The sequence shown here is derived from an EMBL/GenBank/DDBJ whole genome shotgun (WGS) entry which is preliminary data.</text>
</comment>
<proteinExistence type="predicted"/>
<evidence type="ECO:0000313" key="3">
    <source>
        <dbReference type="Proteomes" id="UP001595872"/>
    </source>
</evidence>
<gene>
    <name evidence="2" type="ORF">ACFPCY_34885</name>
</gene>
<name>A0ABV9UBA7_9ACTN</name>
<dbReference type="EMBL" id="JBHSIT010000012">
    <property type="protein sequence ID" value="MFC4912531.1"/>
    <property type="molecule type" value="Genomic_DNA"/>
</dbReference>